<dbReference type="PANTHER" id="PTHR43767">
    <property type="entry name" value="LONG-CHAIN-FATTY-ACID--COA LIGASE"/>
    <property type="match status" value="1"/>
</dbReference>
<proteinExistence type="predicted"/>
<dbReference type="InterPro" id="IPR042099">
    <property type="entry name" value="ANL_N_sf"/>
</dbReference>
<dbReference type="Pfam" id="PF00501">
    <property type="entry name" value="AMP-binding"/>
    <property type="match status" value="1"/>
</dbReference>
<dbReference type="InterPro" id="IPR050237">
    <property type="entry name" value="ATP-dep_AMP-bd_enzyme"/>
</dbReference>
<feature type="region of interest" description="Disordered" evidence="1">
    <location>
        <begin position="1"/>
        <end position="29"/>
    </location>
</feature>
<dbReference type="GO" id="GO:0016878">
    <property type="term" value="F:acid-thiol ligase activity"/>
    <property type="evidence" value="ECO:0007669"/>
    <property type="project" value="UniProtKB-ARBA"/>
</dbReference>
<dbReference type="InterPro" id="IPR045851">
    <property type="entry name" value="AMP-bd_C_sf"/>
</dbReference>
<evidence type="ECO:0000313" key="5">
    <source>
        <dbReference type="Proteomes" id="UP000343335"/>
    </source>
</evidence>
<dbReference type="Pfam" id="PF13193">
    <property type="entry name" value="AMP-binding_C"/>
    <property type="match status" value="1"/>
</dbReference>
<dbReference type="InterPro" id="IPR020845">
    <property type="entry name" value="AMP-binding_CS"/>
</dbReference>
<dbReference type="SUPFAM" id="SSF56801">
    <property type="entry name" value="Acetyl-CoA synthetase-like"/>
    <property type="match status" value="1"/>
</dbReference>
<evidence type="ECO:0000313" key="4">
    <source>
        <dbReference type="EMBL" id="VVD60220.1"/>
    </source>
</evidence>
<dbReference type="EMBL" id="CABPSA010000001">
    <property type="protein sequence ID" value="VVD60220.1"/>
    <property type="molecule type" value="Genomic_DNA"/>
</dbReference>
<feature type="domain" description="AMP-dependent synthetase/ligase" evidence="2">
    <location>
        <begin position="61"/>
        <end position="405"/>
    </location>
</feature>
<dbReference type="Gene3D" id="3.40.50.12780">
    <property type="entry name" value="N-terminal domain of ligase-like"/>
    <property type="match status" value="1"/>
</dbReference>
<gene>
    <name evidence="4" type="ORF">PCO31010_00064</name>
</gene>
<name>A0A5E4RAF8_9BURK</name>
<feature type="domain" description="AMP-binding enzyme C-terminal" evidence="3">
    <location>
        <begin position="465"/>
        <end position="537"/>
    </location>
</feature>
<dbReference type="InterPro" id="IPR000873">
    <property type="entry name" value="AMP-dep_synth/lig_dom"/>
</dbReference>
<accession>A0A5E4RAF8</accession>
<dbReference type="PANTHER" id="PTHR43767:SF1">
    <property type="entry name" value="NONRIBOSOMAL PEPTIDE SYNTHASE PES1 (EUROFUNG)-RELATED"/>
    <property type="match status" value="1"/>
</dbReference>
<dbReference type="Gene3D" id="3.30.300.30">
    <property type="match status" value="1"/>
</dbReference>
<dbReference type="InterPro" id="IPR025110">
    <property type="entry name" value="AMP-bd_C"/>
</dbReference>
<dbReference type="AlphaFoldDB" id="A0A5E4RAF8"/>
<feature type="compositionally biased region" description="Low complexity" evidence="1">
    <location>
        <begin position="13"/>
        <end position="29"/>
    </location>
</feature>
<organism evidence="4 5">
    <name type="scientific">Pandoraea commovens</name>
    <dbReference type="NCBI Taxonomy" id="2508289"/>
    <lineage>
        <taxon>Bacteria</taxon>
        <taxon>Pseudomonadati</taxon>
        <taxon>Pseudomonadota</taxon>
        <taxon>Betaproteobacteria</taxon>
        <taxon>Burkholderiales</taxon>
        <taxon>Burkholderiaceae</taxon>
        <taxon>Pandoraea</taxon>
    </lineage>
</organism>
<protein>
    <submittedName>
        <fullName evidence="4">AMP-dependent synthetase</fullName>
    </submittedName>
</protein>
<evidence type="ECO:0000259" key="3">
    <source>
        <dbReference type="Pfam" id="PF13193"/>
    </source>
</evidence>
<evidence type="ECO:0000259" key="2">
    <source>
        <dbReference type="Pfam" id="PF00501"/>
    </source>
</evidence>
<evidence type="ECO:0000256" key="1">
    <source>
        <dbReference type="SAM" id="MobiDB-lite"/>
    </source>
</evidence>
<sequence>MSMSNVARVAPVSAQTSSASESSHASPMSSHPYLQYFPQRAEGDSLDVVPLLMAGLHRREGAERASAKPVVVFEGEAIDRAQMAARVGAMQAWFAAQGLVPGDRVAVMLGNSAAQVALIYALMLSGLVWVPVNTRLKGDGIEYLLGHAKPKLLISEPSFADVLDAGVALAAGQPGHHGTQVVRYWLSDVMAQAAAHAGKAPVAAAVTPASVLCIIYTSGTTGAPKGVLFTHRMMRIASEAALRVADAGEGDRLFLWEPLCHIGGAQMLLIPFLVDVEMHVVERFSASRFWQQCEQSQATHLHYLGGILDILMQLPRDAQPATNSLRVAWGAGVSASAWQATRERLGCVLRECYGMTECSSFATLNDADQPGSIGHALPWLTLELLDDAGQPVADGEPGEIVLSSDVDGVFLPGYLDNPDATAKALRDGKLYTGDSARRSADGSLVFIGRRTDSMRVRGENVSAWEIERVFARHPAVAACAAIGVASEIGEQDVMLYVQFRESAVDWVALSTWAAERLASYQRPRYYRETAQFETTPSERIRKHLLSRDTQGAWEWVATK</sequence>
<reference evidence="4 5" key="1">
    <citation type="submission" date="2019-08" db="EMBL/GenBank/DDBJ databases">
        <authorList>
            <person name="Peeters C."/>
        </authorList>
    </citation>
    <scope>NUCLEOTIDE SEQUENCE [LARGE SCALE GENOMIC DNA]</scope>
    <source>
        <strain evidence="4 5">LMG 31010</strain>
    </source>
</reference>
<dbReference type="Proteomes" id="UP000343335">
    <property type="component" value="Unassembled WGS sequence"/>
</dbReference>
<dbReference type="PROSITE" id="PS00455">
    <property type="entry name" value="AMP_BINDING"/>
    <property type="match status" value="1"/>
</dbReference>